<proteinExistence type="predicted"/>
<keyword evidence="2" id="KW-1185">Reference proteome</keyword>
<gene>
    <name evidence="1" type="ORF">ACEZ3G_03315</name>
</gene>
<accession>A0ACC7LH31</accession>
<organism evidence="1 2">
    <name type="scientific">Meishania litoralis</name>
    <dbReference type="NCBI Taxonomy" id="3434685"/>
    <lineage>
        <taxon>Bacteria</taxon>
        <taxon>Pseudomonadati</taxon>
        <taxon>Bacteroidota</taxon>
        <taxon>Flavobacteriia</taxon>
        <taxon>Flavobacteriales</taxon>
        <taxon>Flavobacteriaceae</taxon>
        <taxon>Meishania</taxon>
    </lineage>
</organism>
<sequence>MIQYMLECIAFQLVFLVIYDFMLKRETFFQWNRAYLIGTYVLSLVLPWVKIEALRSTLPERYFVYPMFLADIDAIGNGSLTEGPRFNISWGETILFGGMFLAAIYFGHKLFQIYRLRKNGEIRYFPNFTRIVIANSQMAFSFFRFIFLGDKVLQREHQSIIRHELVHIEQKHSWDLLFFELMRIIGWFNPLVYVYQQRVSELHEFIADSYVAKTHKKEQYEVLLSQIFQTENISFINQFFKSSLIKKRIVMLQKAKSKKVWQLKYLMLVPLVLGMLVYTSCEQENIRIESPEIGESDLSSKSSTKYLEKYDVFVSYAVGDIKNLTDEEKNLVFSSLVNLSKKPKTWAVQVQDANSNAVRYVHSDDGSYITIDGHDEKISATMMIITESSKDEETVVGIDGNGKMMPFRLVDEPPIFPGCENVNDKTECFQDMMRKHIVQHFKYPQEAQEKGIQGKVYLSFIIDEQGHVTELKKRGPDALLEAEAERIVSLLPKMMPGKHKGELVKVPFSVPITFRLQ</sequence>
<evidence type="ECO:0000313" key="1">
    <source>
        <dbReference type="EMBL" id="MFH6602491.1"/>
    </source>
</evidence>
<dbReference type="EMBL" id="JBHFPV010000001">
    <property type="protein sequence ID" value="MFH6602491.1"/>
    <property type="molecule type" value="Genomic_DNA"/>
</dbReference>
<reference evidence="1" key="1">
    <citation type="submission" date="2024-09" db="EMBL/GenBank/DDBJ databases">
        <authorList>
            <person name="Liu J."/>
        </authorList>
    </citation>
    <scope>NUCLEOTIDE SEQUENCE</scope>
    <source>
        <strain evidence="1">NBU2967</strain>
    </source>
</reference>
<comment type="caution">
    <text evidence="1">The sequence shown here is derived from an EMBL/GenBank/DDBJ whole genome shotgun (WGS) entry which is preliminary data.</text>
</comment>
<protein>
    <submittedName>
        <fullName evidence="1">TonB family protein</fullName>
    </submittedName>
</protein>
<evidence type="ECO:0000313" key="2">
    <source>
        <dbReference type="Proteomes" id="UP001595191"/>
    </source>
</evidence>
<name>A0ACC7LH31_9FLAO</name>
<dbReference type="Proteomes" id="UP001595191">
    <property type="component" value="Unassembled WGS sequence"/>
</dbReference>